<keyword evidence="2" id="KW-0547">Nucleotide-binding</keyword>
<accession>A0A3S0Q6I3</accession>
<evidence type="ECO:0000313" key="7">
    <source>
        <dbReference type="EMBL" id="RUM00470.1"/>
    </source>
</evidence>
<gene>
    <name evidence="6" type="ORF">CO662_15595</name>
    <name evidence="7" type="ORF">EEQ99_17215</name>
</gene>
<evidence type="ECO:0000313" key="6">
    <source>
        <dbReference type="EMBL" id="PDS51301.1"/>
    </source>
</evidence>
<dbReference type="EMBL" id="RIBW01000007">
    <property type="protein sequence ID" value="RUM00470.1"/>
    <property type="molecule type" value="Genomic_DNA"/>
</dbReference>
<sequence length="310" mass="33876">MSREPPDADFEEIARRFSHLWQALNARADSRYPLETRQMLVDRVRDALDRGEARLSDTDPGVIANSFALEALVHDGALTQIYRARHRDLGTLHAIKMPRPEHADDPVLRKLMLREAEIGITLRHPHIAGTQAVLRLADGRPALVMEWLGRRLADRLQEQPLSPDEVISIMISALSGLDAIHAAGTVHCDLSPLNLLVADGDLSHLKIADFGIAIEVGCRHGQLDLAFAGQPDFVSPEQMAGESLDGRSDLYAAGLLLSLLLHHCGEEGEELQALEALAICLSQHNPEDRPENAKAALHLLGGLAKRPVGA</sequence>
<keyword evidence="3 7" id="KW-0418">Kinase</keyword>
<dbReference type="Proteomes" id="UP000219972">
    <property type="component" value="Unassembled WGS sequence"/>
</dbReference>
<dbReference type="Pfam" id="PF00069">
    <property type="entry name" value="Pkinase"/>
    <property type="match status" value="1"/>
</dbReference>
<dbReference type="SUPFAM" id="SSF56112">
    <property type="entry name" value="Protein kinase-like (PK-like)"/>
    <property type="match status" value="1"/>
</dbReference>
<feature type="domain" description="Protein kinase" evidence="5">
    <location>
        <begin position="67"/>
        <end position="310"/>
    </location>
</feature>
<dbReference type="Proteomes" id="UP000273611">
    <property type="component" value="Unassembled WGS sequence"/>
</dbReference>
<keyword evidence="4" id="KW-0067">ATP-binding</keyword>
<evidence type="ECO:0000313" key="8">
    <source>
        <dbReference type="Proteomes" id="UP000219972"/>
    </source>
</evidence>
<dbReference type="InterPro" id="IPR000719">
    <property type="entry name" value="Prot_kinase_dom"/>
</dbReference>
<reference evidence="7 9" key="1">
    <citation type="journal article" date="2015" name="Int. J. Syst. Evol. Microbiol.">
        <title>Rhizobium anhuiense sp. nov., isolated from effective nodules of Vicia faba and Pisum sativum.</title>
        <authorList>
            <person name="Zhang Y.J."/>
            <person name="Zheng W.T."/>
            <person name="Everall I."/>
            <person name="Young J.P."/>
            <person name="Zhang X.X."/>
            <person name="Tian C.F."/>
            <person name="Sui X.H."/>
            <person name="Wang E.T."/>
            <person name="Chen W.X."/>
        </authorList>
    </citation>
    <scope>NUCLEOTIDE SEQUENCE [LARGE SCALE GENOMIC DNA]</scope>
    <source>
        <strain evidence="7 9">CCBAU 23252</strain>
    </source>
</reference>
<dbReference type="CDD" id="cd14014">
    <property type="entry name" value="STKc_PknB_like"/>
    <property type="match status" value="1"/>
</dbReference>
<dbReference type="GeneID" id="75222562"/>
<dbReference type="GO" id="GO:0004674">
    <property type="term" value="F:protein serine/threonine kinase activity"/>
    <property type="evidence" value="ECO:0007669"/>
    <property type="project" value="UniProtKB-KW"/>
</dbReference>
<dbReference type="Gene3D" id="3.30.200.20">
    <property type="entry name" value="Phosphorylase Kinase, domain 1"/>
    <property type="match status" value="1"/>
</dbReference>
<keyword evidence="8" id="KW-1185">Reference proteome</keyword>
<organism evidence="7 9">
    <name type="scientific">Rhizobium anhuiense</name>
    <dbReference type="NCBI Taxonomy" id="1184720"/>
    <lineage>
        <taxon>Bacteria</taxon>
        <taxon>Pseudomonadati</taxon>
        <taxon>Pseudomonadota</taxon>
        <taxon>Alphaproteobacteria</taxon>
        <taxon>Hyphomicrobiales</taxon>
        <taxon>Rhizobiaceae</taxon>
        <taxon>Rhizobium/Agrobacterium group</taxon>
        <taxon>Rhizobium</taxon>
    </lineage>
</organism>
<evidence type="ECO:0000256" key="4">
    <source>
        <dbReference type="ARBA" id="ARBA00022840"/>
    </source>
</evidence>
<dbReference type="InterPro" id="IPR011009">
    <property type="entry name" value="Kinase-like_dom_sf"/>
</dbReference>
<dbReference type="PANTHER" id="PTHR43289">
    <property type="entry name" value="MITOGEN-ACTIVATED PROTEIN KINASE KINASE KINASE 20-RELATED"/>
    <property type="match status" value="1"/>
</dbReference>
<proteinExistence type="predicted"/>
<keyword evidence="1" id="KW-0808">Transferase</keyword>
<reference evidence="7" key="3">
    <citation type="submission" date="2018-11" db="EMBL/GenBank/DDBJ databases">
        <authorList>
            <person name="Huo Y."/>
        </authorList>
    </citation>
    <scope>NUCLEOTIDE SEQUENCE</scope>
    <source>
        <strain evidence="7">CCBAU 23252</strain>
    </source>
</reference>
<comment type="caution">
    <text evidence="7">The sequence shown here is derived from an EMBL/GenBank/DDBJ whole genome shotgun (WGS) entry which is preliminary data.</text>
</comment>
<evidence type="ECO:0000256" key="1">
    <source>
        <dbReference type="ARBA" id="ARBA00022679"/>
    </source>
</evidence>
<evidence type="ECO:0000256" key="2">
    <source>
        <dbReference type="ARBA" id="ARBA00022741"/>
    </source>
</evidence>
<reference evidence="6 8" key="2">
    <citation type="submission" date="2017-09" db="EMBL/GenBank/DDBJ databases">
        <title>Comparative genomics of rhizobia isolated from Phaseolus vulgaris in China.</title>
        <authorList>
            <person name="Tong W."/>
        </authorList>
    </citation>
    <scope>NUCLEOTIDE SEQUENCE [LARGE SCALE GENOMIC DNA]</scope>
    <source>
        <strain evidence="6 8">Y27</strain>
    </source>
</reference>
<dbReference type="Gene3D" id="1.10.510.10">
    <property type="entry name" value="Transferase(Phosphotransferase) domain 1"/>
    <property type="match status" value="1"/>
</dbReference>
<evidence type="ECO:0000256" key="3">
    <source>
        <dbReference type="ARBA" id="ARBA00022777"/>
    </source>
</evidence>
<dbReference type="PROSITE" id="PS50011">
    <property type="entry name" value="PROTEIN_KINASE_DOM"/>
    <property type="match status" value="1"/>
</dbReference>
<protein>
    <submittedName>
        <fullName evidence="7">Serine/threonine protein kinase</fullName>
    </submittedName>
</protein>
<dbReference type="PANTHER" id="PTHR43289:SF6">
    <property type="entry name" value="SERINE_THREONINE-PROTEIN KINASE NEKL-3"/>
    <property type="match status" value="1"/>
</dbReference>
<evidence type="ECO:0000313" key="9">
    <source>
        <dbReference type="Proteomes" id="UP000273611"/>
    </source>
</evidence>
<evidence type="ECO:0000259" key="5">
    <source>
        <dbReference type="PROSITE" id="PS50011"/>
    </source>
</evidence>
<dbReference type="EMBL" id="NWSL01000008">
    <property type="protein sequence ID" value="PDS51301.1"/>
    <property type="molecule type" value="Genomic_DNA"/>
</dbReference>
<keyword evidence="7" id="KW-0723">Serine/threonine-protein kinase</keyword>
<dbReference type="RefSeq" id="WP_097543391.1">
    <property type="nucleotide sequence ID" value="NZ_BMFI01000007.1"/>
</dbReference>
<dbReference type="GO" id="GO:0005524">
    <property type="term" value="F:ATP binding"/>
    <property type="evidence" value="ECO:0007669"/>
    <property type="project" value="UniProtKB-KW"/>
</dbReference>
<dbReference type="AlphaFoldDB" id="A0A3S0Q6I3"/>
<name>A0A3S0Q6I3_9HYPH</name>